<keyword evidence="1" id="KW-0175">Coiled coil</keyword>
<reference evidence="2" key="1">
    <citation type="journal article" date="2014" name="Front. Microbiol.">
        <title>High frequency of phylogenetically diverse reductive dehalogenase-homologous genes in deep subseafloor sedimentary metagenomes.</title>
        <authorList>
            <person name="Kawai M."/>
            <person name="Futagami T."/>
            <person name="Toyoda A."/>
            <person name="Takaki Y."/>
            <person name="Nishi S."/>
            <person name="Hori S."/>
            <person name="Arai W."/>
            <person name="Tsubouchi T."/>
            <person name="Morono Y."/>
            <person name="Uchiyama I."/>
            <person name="Ito T."/>
            <person name="Fujiyama A."/>
            <person name="Inagaki F."/>
            <person name="Takami H."/>
        </authorList>
    </citation>
    <scope>NUCLEOTIDE SEQUENCE</scope>
    <source>
        <strain evidence="2">Expedition CK06-06</strain>
    </source>
</reference>
<gene>
    <name evidence="2" type="ORF">S03H2_70075</name>
</gene>
<proteinExistence type="predicted"/>
<dbReference type="AlphaFoldDB" id="X1L7Q0"/>
<dbReference type="EMBL" id="BARU01046461">
    <property type="protein sequence ID" value="GAI01906.1"/>
    <property type="molecule type" value="Genomic_DNA"/>
</dbReference>
<accession>X1L7Q0</accession>
<organism evidence="2">
    <name type="scientific">marine sediment metagenome</name>
    <dbReference type="NCBI Taxonomy" id="412755"/>
    <lineage>
        <taxon>unclassified sequences</taxon>
        <taxon>metagenomes</taxon>
        <taxon>ecological metagenomes</taxon>
    </lineage>
</organism>
<protein>
    <submittedName>
        <fullName evidence="2">Uncharacterized protein</fullName>
    </submittedName>
</protein>
<feature type="non-terminal residue" evidence="2">
    <location>
        <position position="73"/>
    </location>
</feature>
<evidence type="ECO:0000313" key="2">
    <source>
        <dbReference type="EMBL" id="GAI01906.1"/>
    </source>
</evidence>
<evidence type="ECO:0000256" key="1">
    <source>
        <dbReference type="SAM" id="Coils"/>
    </source>
</evidence>
<name>X1L7Q0_9ZZZZ</name>
<sequence>MSRLTYAKELEKARQDYLALKNSIVSELLTKLERLFQLENEKKKLEELKSFLSSNIESLRHQVKTGVIKAVDL</sequence>
<feature type="coiled-coil region" evidence="1">
    <location>
        <begin position="28"/>
        <end position="62"/>
    </location>
</feature>
<comment type="caution">
    <text evidence="2">The sequence shown here is derived from an EMBL/GenBank/DDBJ whole genome shotgun (WGS) entry which is preliminary data.</text>
</comment>